<reference evidence="2" key="2">
    <citation type="submission" date="2015-01" db="EMBL/GenBank/DDBJ databases">
        <title>Evolutionary Origins and Diversification of the Mycorrhizal Mutualists.</title>
        <authorList>
            <consortium name="DOE Joint Genome Institute"/>
            <consortium name="Mycorrhizal Genomics Consortium"/>
            <person name="Kohler A."/>
            <person name="Kuo A."/>
            <person name="Nagy L.G."/>
            <person name="Floudas D."/>
            <person name="Copeland A."/>
            <person name="Barry K.W."/>
            <person name="Cichocki N."/>
            <person name="Veneault-Fourrey C."/>
            <person name="LaButti K."/>
            <person name="Lindquist E.A."/>
            <person name="Lipzen A."/>
            <person name="Lundell T."/>
            <person name="Morin E."/>
            <person name="Murat C."/>
            <person name="Riley R."/>
            <person name="Ohm R."/>
            <person name="Sun H."/>
            <person name="Tunlid A."/>
            <person name="Henrissat B."/>
            <person name="Grigoriev I.V."/>
            <person name="Hibbett D.S."/>
            <person name="Martin F."/>
        </authorList>
    </citation>
    <scope>NUCLEOTIDE SEQUENCE [LARGE SCALE GENOMIC DNA]</scope>
    <source>
        <strain evidence="2">Ve08.2h10</strain>
    </source>
</reference>
<dbReference type="EMBL" id="KN825040">
    <property type="protein sequence ID" value="KIK95465.1"/>
    <property type="molecule type" value="Genomic_DNA"/>
</dbReference>
<gene>
    <name evidence="1" type="ORF">PAXRUDRAFT_826997</name>
</gene>
<evidence type="ECO:0000313" key="2">
    <source>
        <dbReference type="Proteomes" id="UP000054538"/>
    </source>
</evidence>
<evidence type="ECO:0000313" key="1">
    <source>
        <dbReference type="EMBL" id="KIK95465.1"/>
    </source>
</evidence>
<name>A0A0D0E967_9AGAM</name>
<reference evidence="1 2" key="1">
    <citation type="submission" date="2014-04" db="EMBL/GenBank/DDBJ databases">
        <authorList>
            <consortium name="DOE Joint Genome Institute"/>
            <person name="Kuo A."/>
            <person name="Kohler A."/>
            <person name="Jargeat P."/>
            <person name="Nagy L.G."/>
            <person name="Floudas D."/>
            <person name="Copeland A."/>
            <person name="Barry K.W."/>
            <person name="Cichocki N."/>
            <person name="Veneault-Fourrey C."/>
            <person name="LaButti K."/>
            <person name="Lindquist E.A."/>
            <person name="Lipzen A."/>
            <person name="Lundell T."/>
            <person name="Morin E."/>
            <person name="Murat C."/>
            <person name="Sun H."/>
            <person name="Tunlid A."/>
            <person name="Henrissat B."/>
            <person name="Grigoriev I.V."/>
            <person name="Hibbett D.S."/>
            <person name="Martin F."/>
            <person name="Nordberg H.P."/>
            <person name="Cantor M.N."/>
            <person name="Hua S.X."/>
        </authorList>
    </citation>
    <scope>NUCLEOTIDE SEQUENCE [LARGE SCALE GENOMIC DNA]</scope>
    <source>
        <strain evidence="1 2">Ve08.2h10</strain>
    </source>
</reference>
<dbReference type="OrthoDB" id="10459878at2759"/>
<proteinExistence type="predicted"/>
<dbReference type="HOGENOM" id="CLU_2886454_0_0_1"/>
<dbReference type="InParanoid" id="A0A0D0E967"/>
<dbReference type="Proteomes" id="UP000054538">
    <property type="component" value="Unassembled WGS sequence"/>
</dbReference>
<keyword evidence="2" id="KW-1185">Reference proteome</keyword>
<accession>A0A0D0E967</accession>
<dbReference type="AlphaFoldDB" id="A0A0D0E967"/>
<organism evidence="1 2">
    <name type="scientific">Paxillus rubicundulus Ve08.2h10</name>
    <dbReference type="NCBI Taxonomy" id="930991"/>
    <lineage>
        <taxon>Eukaryota</taxon>
        <taxon>Fungi</taxon>
        <taxon>Dikarya</taxon>
        <taxon>Basidiomycota</taxon>
        <taxon>Agaricomycotina</taxon>
        <taxon>Agaricomycetes</taxon>
        <taxon>Agaricomycetidae</taxon>
        <taxon>Boletales</taxon>
        <taxon>Paxilineae</taxon>
        <taxon>Paxillaceae</taxon>
        <taxon>Paxillus</taxon>
    </lineage>
</organism>
<sequence>MPMVIRMYNINIDPGGPPPYMRTFQLKGLETEANDVVLLMVVKKRERSSGIDVVAQSQNAYKP</sequence>
<protein>
    <submittedName>
        <fullName evidence="1">Uncharacterized protein</fullName>
    </submittedName>
</protein>